<proteinExistence type="predicted"/>
<sequence>MDAVKRGSDADINGLSISHKKFPAPSEGNESFVLKNAKQYQKEASGDAALSFDKGGTSWDNVDVNGKLGDRKYGHGASMFKEVDDDFGEKIIEITNNSRATSSLDQAARQVNAAGGKSIKWEISTDLGAKGLKQIFSQSNNPLIRAIEVVHLPQVTIIP</sequence>
<gene>
    <name evidence="1" type="ORF">KM029_26300</name>
</gene>
<keyword evidence="1" id="KW-0614">Plasmid</keyword>
<evidence type="ECO:0000313" key="1">
    <source>
        <dbReference type="EMBL" id="QWG10489.1"/>
    </source>
</evidence>
<accession>A0ABX8H4B2</accession>
<geneLocation type="plasmid" evidence="1 2">
    <name>p1</name>
</geneLocation>
<evidence type="ECO:0000313" key="2">
    <source>
        <dbReference type="Proteomes" id="UP000682802"/>
    </source>
</evidence>
<protein>
    <recommendedName>
        <fullName evidence="3">Tox-REase-7 domain-containing protein</fullName>
    </recommendedName>
</protein>
<dbReference type="Proteomes" id="UP000682802">
    <property type="component" value="Plasmid p1"/>
</dbReference>
<name>A0ABX8H4B2_9BACT</name>
<dbReference type="EMBL" id="CP076130">
    <property type="protein sequence ID" value="QWG10489.1"/>
    <property type="molecule type" value="Genomic_DNA"/>
</dbReference>
<reference evidence="1 2" key="1">
    <citation type="submission" date="2021-05" db="EMBL/GenBank/DDBJ databases">
        <title>Comparative genomic studies on the polysaccharide-degrading batcterial strains of the Flammeovirga genus.</title>
        <authorList>
            <person name="Zewei F."/>
            <person name="Zheng Z."/>
            <person name="Yu L."/>
            <person name="Ruyue G."/>
            <person name="Yanhong M."/>
            <person name="Yuanyuan C."/>
            <person name="Jingyan G."/>
            <person name="Wenjun H."/>
        </authorList>
    </citation>
    <scope>NUCLEOTIDE SEQUENCE [LARGE SCALE GENOMIC DNA]</scope>
    <source>
        <strain evidence="1 2">YS10</strain>
        <plasmid evidence="1 2">p1</plasmid>
    </source>
</reference>
<dbReference type="RefSeq" id="WP_144076951.1">
    <property type="nucleotide sequence ID" value="NZ_CP076130.1"/>
</dbReference>
<keyword evidence="2" id="KW-1185">Reference proteome</keyword>
<evidence type="ECO:0008006" key="3">
    <source>
        <dbReference type="Google" id="ProtNLM"/>
    </source>
</evidence>
<organism evidence="1 2">
    <name type="scientific">Flammeovirga kamogawensis</name>
    <dbReference type="NCBI Taxonomy" id="373891"/>
    <lineage>
        <taxon>Bacteria</taxon>
        <taxon>Pseudomonadati</taxon>
        <taxon>Bacteroidota</taxon>
        <taxon>Cytophagia</taxon>
        <taxon>Cytophagales</taxon>
        <taxon>Flammeovirgaceae</taxon>
        <taxon>Flammeovirga</taxon>
    </lineage>
</organism>